<dbReference type="PROSITE" id="PS00455">
    <property type="entry name" value="AMP_BINDING"/>
    <property type="match status" value="4"/>
</dbReference>
<comment type="cofactor">
    <cofactor evidence="1">
        <name>pantetheine 4'-phosphate</name>
        <dbReference type="ChEBI" id="CHEBI:47942"/>
    </cofactor>
</comment>
<dbReference type="PANTHER" id="PTHR45398">
    <property type="match status" value="1"/>
</dbReference>
<dbReference type="InterPro" id="IPR009081">
    <property type="entry name" value="PP-bd_ACP"/>
</dbReference>
<dbReference type="InterPro" id="IPR045851">
    <property type="entry name" value="AMP-bd_C_sf"/>
</dbReference>
<dbReference type="Gene3D" id="2.30.38.10">
    <property type="entry name" value="Luciferase, Domain 3"/>
    <property type="match status" value="4"/>
</dbReference>
<protein>
    <submittedName>
        <fullName evidence="5">Non-ribosomal peptide synthase/polyketide synthase</fullName>
    </submittedName>
</protein>
<dbReference type="Pfam" id="PF13193">
    <property type="entry name" value="AMP-binding_C"/>
    <property type="match status" value="4"/>
</dbReference>
<keyword evidence="2" id="KW-0596">Phosphopantetheine</keyword>
<dbReference type="Gene3D" id="3.30.559.30">
    <property type="entry name" value="Nonribosomal peptide synthetase, condensation domain"/>
    <property type="match status" value="6"/>
</dbReference>
<feature type="domain" description="Carrier" evidence="4">
    <location>
        <begin position="1018"/>
        <end position="1092"/>
    </location>
</feature>
<evidence type="ECO:0000259" key="4">
    <source>
        <dbReference type="PROSITE" id="PS50075"/>
    </source>
</evidence>
<proteinExistence type="predicted"/>
<dbReference type="PROSITE" id="PS00012">
    <property type="entry name" value="PHOSPHOPANTETHEINE"/>
    <property type="match status" value="4"/>
</dbReference>
<dbReference type="Pfam" id="PF00975">
    <property type="entry name" value="Thioesterase"/>
    <property type="match status" value="1"/>
</dbReference>
<dbReference type="PANTHER" id="PTHR45398:SF1">
    <property type="entry name" value="ENZYME, PUTATIVE (JCVI)-RELATED"/>
    <property type="match status" value="1"/>
</dbReference>
<dbReference type="CDD" id="cd19534">
    <property type="entry name" value="E_NRPS"/>
    <property type="match status" value="2"/>
</dbReference>
<dbReference type="Pfam" id="PF00501">
    <property type="entry name" value="AMP-binding"/>
    <property type="match status" value="4"/>
</dbReference>
<organism evidence="5 6">
    <name type="scientific">Bradyrhizobium diversitatis</name>
    <dbReference type="NCBI Taxonomy" id="2755406"/>
    <lineage>
        <taxon>Bacteria</taxon>
        <taxon>Pseudomonadati</taxon>
        <taxon>Pseudomonadota</taxon>
        <taxon>Alphaproteobacteria</taxon>
        <taxon>Hyphomicrobiales</taxon>
        <taxon>Nitrobacteraceae</taxon>
        <taxon>Bradyrhizobium</taxon>
    </lineage>
</organism>
<keyword evidence="6" id="KW-1185">Reference proteome</keyword>
<dbReference type="SMART" id="SM00823">
    <property type="entry name" value="PKS_PP"/>
    <property type="match status" value="4"/>
</dbReference>
<gene>
    <name evidence="5" type="ORF">H1B27_07665</name>
</gene>
<dbReference type="InterPro" id="IPR020845">
    <property type="entry name" value="AMP-binding_CS"/>
</dbReference>
<dbReference type="RefSeq" id="WP_197965559.1">
    <property type="nucleotide sequence ID" value="NZ_JACEGD010000006.1"/>
</dbReference>
<dbReference type="SUPFAM" id="SSF47336">
    <property type="entry name" value="ACP-like"/>
    <property type="match status" value="4"/>
</dbReference>
<accession>A0ABS0NYT3</accession>
<dbReference type="Pfam" id="PF00550">
    <property type="entry name" value="PP-binding"/>
    <property type="match status" value="4"/>
</dbReference>
<dbReference type="Gene3D" id="3.40.50.1820">
    <property type="entry name" value="alpha/beta hydrolase"/>
    <property type="match status" value="1"/>
</dbReference>
<dbReference type="Gene3D" id="1.10.1200.10">
    <property type="entry name" value="ACP-like"/>
    <property type="match status" value="3"/>
</dbReference>
<feature type="domain" description="Carrier" evidence="4">
    <location>
        <begin position="5105"/>
        <end position="5182"/>
    </location>
</feature>
<reference evidence="5 6" key="1">
    <citation type="submission" date="2020-07" db="EMBL/GenBank/DDBJ databases">
        <title>Bradyrhizobium diversity isolated from nodules of indigenous legumes of Western Australia.</title>
        <authorList>
            <person name="Klepa M.S."/>
        </authorList>
    </citation>
    <scope>NUCLEOTIDE SEQUENCE [LARGE SCALE GENOMIC DNA]</scope>
    <source>
        <strain evidence="5 6">CNPSo 4019</strain>
    </source>
</reference>
<dbReference type="Proteomes" id="UP001194539">
    <property type="component" value="Unassembled WGS sequence"/>
</dbReference>
<dbReference type="CDD" id="cd19531">
    <property type="entry name" value="LCL_NRPS-like"/>
    <property type="match status" value="1"/>
</dbReference>
<dbReference type="InterPro" id="IPR010060">
    <property type="entry name" value="NRPS_synth"/>
</dbReference>
<comment type="caution">
    <text evidence="5">The sequence shown here is derived from an EMBL/GenBank/DDBJ whole genome shotgun (WGS) entry which is preliminary data.</text>
</comment>
<dbReference type="NCBIfam" id="TIGR01733">
    <property type="entry name" value="AA-adenyl-dom"/>
    <property type="match status" value="4"/>
</dbReference>
<dbReference type="InterPro" id="IPR025110">
    <property type="entry name" value="AMP-bd_C"/>
</dbReference>
<evidence type="ECO:0000256" key="3">
    <source>
        <dbReference type="ARBA" id="ARBA00022553"/>
    </source>
</evidence>
<dbReference type="InterPro" id="IPR029058">
    <property type="entry name" value="AB_hydrolase_fold"/>
</dbReference>
<dbReference type="NCBIfam" id="TIGR01720">
    <property type="entry name" value="NRPS-para261"/>
    <property type="match status" value="2"/>
</dbReference>
<dbReference type="InterPro" id="IPR023213">
    <property type="entry name" value="CAT-like_dom_sf"/>
</dbReference>
<dbReference type="InterPro" id="IPR020802">
    <property type="entry name" value="TesA-like"/>
</dbReference>
<dbReference type="PROSITE" id="PS50075">
    <property type="entry name" value="CARRIER"/>
    <property type="match status" value="4"/>
</dbReference>
<dbReference type="Gene3D" id="3.30.559.10">
    <property type="entry name" value="Chloramphenicol acetyltransferase-like domain"/>
    <property type="match status" value="6"/>
</dbReference>
<dbReference type="InterPro" id="IPR001242">
    <property type="entry name" value="Condensation_dom"/>
</dbReference>
<dbReference type="CDD" id="cd19543">
    <property type="entry name" value="DCL_NRPS"/>
    <property type="match status" value="3"/>
</dbReference>
<sequence>MSDTATTQKQQLRDISRRLMRLDAGKQHAFLSQLAAKGVNLAMLPIVRQGRKRAPLSFAQSRLWFLWRMDPGSAAYNISATVRVRGKLQPGVLQQAFDALVARHTALRTVFRQEGEIAEQCICDPRPVVMRQVSLDGDDREGQARSLARREASLPFDLEAGPPMRAALLTLNESDHFLVVSLHHIVTDGWSMGVLVDEFWKLYAAFAHGETPALPEPEIDCADYAEWQRLWMSAVDGTRQADYWTRRLADSAVLQLPIDRARPAVPDLAGAARHIPLDPVLVDGLRALARRHRTTLFVVMLASFKLLLYRYTGQSDINIGVPVANRHRDEIRDVIGLFVNTQVLRTQIDGRAAIADFIAKVHAAMIEAQENQDLPFERLLEILQPTRSLSQNSLFQVLYNHQHRRASGNPPDRTGLQIETIDADVDTVKFDLALDTEEGPSGEIRAIFTYAKALFETSTIERLATHWTTILKAMVADDMQSIAEVALLSEQELERLRQWNDGDGGTTGTPLMPVHRTVARLATETPDAPALVFGEDEISYAELSRRANRLAHHLMHLGVGPSDLVAISARRSPHLIVALLAILKTGAAYLPLDPEHPARRQVGTMRDAGARIVLIDADGSALTPSPPGIEVVHLGGIDLAGESESDPEIALAATSLAYVIYTSGSTGIPKGVAVEHGPFAMHCEVTARLYDMDRHSRELHFLSFTFDGAHERLWTALTCGAALVMRDADLWSAEQTLDVLHRQRVTNAGFPPAYLQQLAEFAMWRGDPPPVELYSFGGEAMPKAGFDKVKHALKPRTLINGYGPTETVVTPLVWKVDASEEIDGNYAPIGRPVGRRSAYILDNDLNIVPVGVIGELFIGGEGLARGYWRRAELTAERFVPDPFGTPGARLYRTGDLARWRADGVIEYVGRSDHQVKIRGFRIELGEIEAWLMRQAGVQSAVVVAREAGVSRQLVGYVAGDGPFDEAAMRAALADELPDYMVPSRIMRLERLPLTAHGKVDRDALPAPEMLPATAAYAAPRSTAETVLAAIWAELLGQPLIGVEDNFFELGGDSIISLQLVGRARQAGLLIEPRDVFRHQTLQDLARVARRESKAEDVVVEGDIEGREHPLLPIQLRFFGEDAGDRHHWNQAVLLRPKSRLDWLFVERTVGALVAHHAALRLRFENMGGTWRAIYGATPPMSELLWIRNDIRDAAAVTKVASEAQASLSLAGPLLRVVGMDLADGSQRLLVVVHHLVIDGVSWRVLLEDFAAAYDQLRQGVASVALARSELYASWGARLHAYATTDELVAEFGYWLDRGAHAAVPCDDDHGGVDRVADGEEVLLTFDAELTTRLLKEAPSAYRTQVNDLLLAALARAVSRWGAIDDVVVELEGHGREDIFAGMDVSRTIGWFTTAFPVRLRTGSGDDAALIKSVKEELRAVPNRGLGYGVLRHLGTKAQRSALEALPEPRIVFNYLGQFDSSMGQNAPFRLAPESSGPMRSESAPLGRWVSINGQVGEGQLRLSFSYGRRRYRRATIERLAEHYAAALRELVTHCTGGARGVTPSVFPLSDLSQADLDVLVATIDCREVEDIYPLSPMQQGMLFHALRDDESGNYVNQIGLEIRGLDSGRLRAAWHEVSLRHAVLRTGFAWRELSGAAQQVVYRSAPLPFEEEDWRTQAAARDDEELRAALARAAQAERARAFDLSQAPLQRVRLIRLDETRHWLIWTHHHILLDGWSAARLMAEILQHERGERLPAVRGRYRDYIQWLQKQDRESSTSFWRTALAELDEPSVLAATLGGPAIKGASGHGSLDMLLTAELTAGLQAFARRERVTLNTLVQGAWAQLLRRHTGQRAVCFGATVSGRPAEISGVEDMVGLFINTLPIVDQANPQEEVGAWLRELQARNMDLRDHGWMPLYEIQRLAGRSGRALFDNILVFENYPIDQVLRDESESGSRFGRVEQVSITNYALTVAVFAKSNGINLGFRYDRSRFDDDQIRHLQGSLSQLLVRIVEDGSRPLGVLESLDADETQKVLGWSGCVERAPKSSESIVAQIEARAEASPSSVALVFGDREISYGALNARANRLAWRLRDHGIGRDRLVSLALERSIELVVGVLAVLKAGGAYLPLDPDYPSDRLLHMLRDSGTTLVLTQERLLTHLAPVIADANAESWTIVGEDEARIDDCAGNPDAALHPDSLAYLMYTSGSTGVPKGVACSHRALAARLGWMQAEYRVDAGETFLHKTPFSFDVSVWEILWPLAAGARLAIAAPGAHREPRRLVEAVIAHDVTTLHFVPQMLEHFVAEPDTARCTSLKRLFAGGEALSLDLMTRVLATFPGVRFDNRYGPTEASINATYWTCRDEGAARVPIGRPIPGVTIRILDTDLNLVPAGVTGELFIGGAGLARGYWRRASLTAERFIPDPFGEAGERLYRSGDLARWRADGAIDYVGRADHQIKIRGFRIELGEIEARLLEQPGVRSAIVVAREIGAGRQLVGYVAGTGELEEAGLRTALSAVLPDYMVPPRIAVLERLPLMPSGKVDRHALPAPDMVHGDAEHQAPRTPAEIAFAAIWAELLGQPAVSLRDNFFELGGDSIISLQMVSRARRAGYLIEPRDVFQHQTLEALALAARIEQPAETLADQGQVTGPHPLLPIQSRFFAEDMENRDHWNQAVLLRPRDRLDWDVMRRALGAVVVHHDALRLRFEERQEGWRAEHGVPLAADVLLWVRHAADRDAVTALASSAQASLSISSGVLLRAVGIDVADGSQRFLIVIHHLVVDGVSWRILLEDIASAYTQLAQGDATVALPPKTHAYALWGQRLRAYATSPQLASELSYWTGRHAGADIPCDDDHDGVDRIADADEVLLTFESEWTRRLLAEAPSAYRTQVNDLLLAGLARAVWRWCGHDDVLVELEGHGREDLSGDLDLSRTVGWFTTAFPVRLAGGSQESSLLIKSVKEELRGIPGRGLGYGVLRYLGSEEQRTALSHVAEPKIAFNYLGQIDGGDAEAVLFAMAAESAGPSRDALSPLRRWLSVNGTVRDGRLRLSFGFGRKRYRRETVERLAALYEAALHELVEHCTGGACGLTPSDVALSELGQVELDRLALDWREIEDIYPLSPMQQGMLFHAMHDGERGLYVNQVAAEIRGLDAVKLRRAWRSVSDRHAVLRTGFVWRDLSGAPQQVVYRRAEVPFVEDDWRERIEGWDQTRLDAALVDVSRQEQAAGFDLSRPPLQRVRLIRLGEDRHWLIWTHHHILLDGWSSARLIAEVMQHNGEGRLPALQHRYRDYIAWLKGRDSDAPARFWRDATAGLDEPSFLSESLAERTEPQSPDHGSLALELDPALTGRLLEFAVRERITMNTLVQAAWAQLLRQHTGQRTVCFGVTVSGRPPELAGAEEMVGLFINTLPVIDGVSPQQAVGAWLRELQDRNLALREFGATPLYEIQRLAGRPGRPLFDSILVFENYPVDRALIGQNRQIQVGETRIVETSNYPLFASIGVDERLRLVFNYQRKYFDEARIARLQRTFVRLIEALSMDADRSVGMIAARDPADDVLLARANDTRRDEPREGIIAQFEAQVRKSPQAIALAFGEAELSYAALNARVNRLARRLRDRGVGTDVVVGLALDRGAEMLVALLAVLKAGGAYLPLDPDYPSERLAHMLRDSGAALVLTQTDLHDQFAAVLAETGAEAWLLDGQDGGAGDAGNLDVVVHGESLAYVIYTSGSTGLPKGVMVRHDAVTNFLATMAEQPGMTASDRVLGLTSLSFDIAVLELWLPLTIGACVVLADRAAAHDPALLKALVERHGVSLIQATPSTWRMLLDHEGPSLSASCRVLCGGEALPPDLARWLVEQAGEVWNLYGPTETTVWSARHRLDAADDRPLLGGPIGNTTLHILDGDLNLAPVGVAGELYIGGAGLARGYWRRGALTAERFIPDPFGPPGARLYRTGDVARWRSDGVLDYVGRADHQVKIRGFRIELGEIEARLQAQQGVRAAVVVAREAGAGRQLVGYVSGDALDGAALKTALSSVLPDYMVPARIVVLERLPLTPNGKIDRKALPAPDQLASSAEHVAPRTPAEAALAAIWADLLRQPDVGVTDNFFELGGDSIISLQMVSRARREGVRIEPRDVFRHQTIEALIASCRDVGPGKGAAASERGSLARLSVEQLERLGLHWDRIEDVYPLSPMQQGMLFHSLRDAGSGVYVNQVSVEIRGLDPERLGRAWREVSARHQMLRTGFLWRELSGSPLQVVYRDAIAPFEQDDWRGQAVSDERIAAALADERAAEFDLQAPPLQRVRLLRLQDDLYRLIWTYHHILMDGWSSARFVGDVLECYYGGTPAANATRYRDYIDWLLAQDTKAAETFWREQLKSFDQPTQLADAFGPRRHQESGHERCYTRLGEAATAELKAFARRERITLNTVVQGVWALLLQRYTGQNSVTFGVTVAGRPASLDGSQQMLGLFINTLPVIETLAPASTIGEWLRALQDRNSAIRDYEHTPLYDIQGWAGRAGQTMFDSIIVFENYPIERSMHRSDGALQFSGLKNVDVTNYPMDLSVLVEDTLQVEYTYMPSHFTAGQAAQIKAQFEHLLTALTRDAMALLGNLDPVTEIDAALADRCNRSAAASAPLSLVHEAISSHAQRHPERTALTIGSTVLSFGDLERRANRLAHHLIARGLKPEQRIGVVVERTESTMIALLAVLKAGGAYVPIDPELPSERRAFVMRDAEIAFLLTAQLSIEDSQDGVERISLSTFDFGAGPDHPPQRDLYPENLAYLIYTSGSTGTPKGVAVAHGPLAMHCHVTGGLYEIDESSCELHFLSLAFDGAHERWLTVLSHGARLLMRDAELWTPEQTVENLHAHCVSHIGLPPAYLQQVAECVERNGNPPPVKLYSFGGEAMPKAGFDKVRRVLKPGILINGYGPTETVVTPLVWKVDGAGECDTPYAPIGVPVGDRRAYILDGALDIIPAGVAGELYLGGFGLARGYHARAGMTAERFVPDPFSTVPGARLYRTGDLARWRDDGTVEYLGRSDDQVKVNGFRIELGEIQTSLLRYDAIAQAAVVAVPNAAGNQLIAYVAPKVARDAAPGAAEALVELLTDFLRRILPAYMVPARIMVLERLPTLSSGKIDRRALPAPDASIRSFVAPQGPAETAMADLWSDILQVPQVGVTDNFFELGGNSILCLKVVARLRQDKAFGIEIKLRDLLQKPTIRALLAGSASTGSAVAAAPSALLPLNAAVFGVNPVFSVHGGFGTVFDYGPLARRLEGHRQVIGLQSRMLVDPSWTDASLEAMAVDYAAEIRRMQPRGPYSLVGWSLGGLLVGLVAVELERGGERVDRLALVDSFVPRQPDGSSAQEAIAHWTDDLAGLLSAVLPNAAASRIKAQVEAAKRADLPETPEHIRDLVAFVVEQGRSVRADDASLGADDLSAAFAVGRHLNRLAQNAALPRGLEATPLCWWTSARLAQRDRLELQLPKAVDRGFVGDNHFTILRDAGLLDEICGLLVPAAASTIARDTVPEPAE</sequence>
<keyword evidence="3" id="KW-0597">Phosphoprotein</keyword>
<dbReference type="SUPFAM" id="SSF52777">
    <property type="entry name" value="CoA-dependent acyltransferases"/>
    <property type="match status" value="12"/>
</dbReference>
<dbReference type="InterPro" id="IPR020806">
    <property type="entry name" value="PKS_PP-bd"/>
</dbReference>
<dbReference type="NCBIfam" id="NF004282">
    <property type="entry name" value="PRK05691.1"/>
    <property type="match status" value="8"/>
</dbReference>
<dbReference type="Gene3D" id="3.30.300.30">
    <property type="match status" value="4"/>
</dbReference>
<dbReference type="Gene3D" id="3.40.50.980">
    <property type="match status" value="8"/>
</dbReference>
<dbReference type="CDD" id="cd17649">
    <property type="entry name" value="A_NRPS_PvdJ-like"/>
    <property type="match status" value="1"/>
</dbReference>
<dbReference type="InterPro" id="IPR006162">
    <property type="entry name" value="Ppantetheine_attach_site"/>
</dbReference>
<dbReference type="SUPFAM" id="SSF56801">
    <property type="entry name" value="Acetyl-CoA synthetase-like"/>
    <property type="match status" value="4"/>
</dbReference>
<dbReference type="InterPro" id="IPR036736">
    <property type="entry name" value="ACP-like_sf"/>
</dbReference>
<dbReference type="CDD" id="cd12116">
    <property type="entry name" value="A_NRPS_Ta1_like"/>
    <property type="match status" value="1"/>
</dbReference>
<evidence type="ECO:0000313" key="6">
    <source>
        <dbReference type="Proteomes" id="UP001194539"/>
    </source>
</evidence>
<dbReference type="CDD" id="cd05930">
    <property type="entry name" value="A_NRPS"/>
    <property type="match status" value="1"/>
</dbReference>
<dbReference type="Pfam" id="PF00668">
    <property type="entry name" value="Condensation"/>
    <property type="match status" value="6"/>
</dbReference>
<dbReference type="EMBL" id="JACEGD010000006">
    <property type="protein sequence ID" value="MBH5386164.1"/>
    <property type="molecule type" value="Genomic_DNA"/>
</dbReference>
<dbReference type="NCBIfam" id="NF003417">
    <property type="entry name" value="PRK04813.1"/>
    <property type="match status" value="4"/>
</dbReference>
<dbReference type="SUPFAM" id="SSF53474">
    <property type="entry name" value="alpha/beta-Hydrolases"/>
    <property type="match status" value="1"/>
</dbReference>
<feature type="domain" description="Carrier" evidence="4">
    <location>
        <begin position="2535"/>
        <end position="2609"/>
    </location>
</feature>
<evidence type="ECO:0000256" key="1">
    <source>
        <dbReference type="ARBA" id="ARBA00001957"/>
    </source>
</evidence>
<feature type="domain" description="Carrier" evidence="4">
    <location>
        <begin position="4039"/>
        <end position="4113"/>
    </location>
</feature>
<dbReference type="SMART" id="SM00824">
    <property type="entry name" value="PKS_TE"/>
    <property type="match status" value="1"/>
</dbReference>
<dbReference type="InterPro" id="IPR000873">
    <property type="entry name" value="AMP-dep_synth/lig_dom"/>
</dbReference>
<evidence type="ECO:0000256" key="2">
    <source>
        <dbReference type="ARBA" id="ARBA00022450"/>
    </source>
</evidence>
<evidence type="ECO:0000313" key="5">
    <source>
        <dbReference type="EMBL" id="MBH5386164.1"/>
    </source>
</evidence>
<dbReference type="InterPro" id="IPR010071">
    <property type="entry name" value="AA_adenyl_dom"/>
</dbReference>
<name>A0ABS0NYT3_9BRAD</name>
<dbReference type="InterPro" id="IPR001031">
    <property type="entry name" value="Thioesterase"/>
</dbReference>